<sequence length="114" mass="12632">MTQKNEKKLASPKIIWLFAIGQLGWAILSGIVSNWLVYYYQPSPKMRNSGMTLFVTQGALFAGITLLGLIAASGRLIDAFLDPWIGSKSDSCKHPLGRRMPFMRYAAIPFGIIP</sequence>
<evidence type="ECO:0000313" key="2">
    <source>
        <dbReference type="EMBL" id="EFT83398.1"/>
    </source>
</evidence>
<evidence type="ECO:0000256" key="1">
    <source>
        <dbReference type="SAM" id="Phobius"/>
    </source>
</evidence>
<dbReference type="EMBL" id="AEON01000001">
    <property type="protein sequence ID" value="EFT83398.1"/>
    <property type="molecule type" value="Genomic_DNA"/>
</dbReference>
<reference evidence="2 3" key="1">
    <citation type="submission" date="2010-12" db="EMBL/GenBank/DDBJ databases">
        <authorList>
            <person name="Muzny D."/>
            <person name="Qin X."/>
            <person name="Buhay C."/>
            <person name="Dugan-Rocha S."/>
            <person name="Ding Y."/>
            <person name="Chen G."/>
            <person name="Hawes A."/>
            <person name="Holder M."/>
            <person name="Jhangiani S."/>
            <person name="Johnson A."/>
            <person name="Khan Z."/>
            <person name="Li Z."/>
            <person name="Liu W."/>
            <person name="Liu X."/>
            <person name="Perez L."/>
            <person name="Shen H."/>
            <person name="Wang Q."/>
            <person name="Watt J."/>
            <person name="Xi L."/>
            <person name="Xin Y."/>
            <person name="Zhou J."/>
            <person name="Deng J."/>
            <person name="Jiang H."/>
            <person name="Liu Y."/>
            <person name="Qu J."/>
            <person name="Song X.-Z."/>
            <person name="Zhang L."/>
            <person name="Villasana D."/>
            <person name="Johnson A."/>
            <person name="Liu J."/>
            <person name="Liyanage D."/>
            <person name="Lorensuhewa L."/>
            <person name="Robinson T."/>
            <person name="Song A."/>
            <person name="Song B.-B."/>
            <person name="Dinh H."/>
            <person name="Thornton R."/>
            <person name="Coyle M."/>
            <person name="Francisco L."/>
            <person name="Jackson L."/>
            <person name="Javaid M."/>
            <person name="Korchina V."/>
            <person name="Kovar C."/>
            <person name="Mata R."/>
            <person name="Mathew T."/>
            <person name="Ngo R."/>
            <person name="Nguyen L."/>
            <person name="Nguyen N."/>
            <person name="Okwuonu G."/>
            <person name="Ongeri F."/>
            <person name="Pham C."/>
            <person name="Simmons D."/>
            <person name="Wilczek-Boney K."/>
            <person name="Hale W."/>
            <person name="Jakkamsetti A."/>
            <person name="Pham P."/>
            <person name="Ruth R."/>
            <person name="San Lucas F."/>
            <person name="Warren J."/>
            <person name="Zhang J."/>
            <person name="Zhao Z."/>
            <person name="Zhou C."/>
            <person name="Zhu D."/>
            <person name="Lee S."/>
            <person name="Bess C."/>
            <person name="Blankenburg K."/>
            <person name="Forbes L."/>
            <person name="Fu Q."/>
            <person name="Gubbala S."/>
            <person name="Hirani K."/>
            <person name="Jayaseelan J.C."/>
            <person name="Lara F."/>
            <person name="Munidasa M."/>
            <person name="Palculict T."/>
            <person name="Patil S."/>
            <person name="Pu L.-L."/>
            <person name="Saada N."/>
            <person name="Tang L."/>
            <person name="Weissenberger G."/>
            <person name="Zhu Y."/>
            <person name="Hemphill L."/>
            <person name="Shang Y."/>
            <person name="Youmans B."/>
            <person name="Ayvaz T."/>
            <person name="Ross M."/>
            <person name="Santibanez J."/>
            <person name="Aqrawi P."/>
            <person name="Gross S."/>
            <person name="Joshi V."/>
            <person name="Fowler G."/>
            <person name="Nazareth L."/>
            <person name="Reid J."/>
            <person name="Worley K."/>
            <person name="Petrosino J."/>
            <person name="Highlander S."/>
            <person name="Gibbs R."/>
        </authorList>
    </citation>
    <scope>NUCLEOTIDE SEQUENCE [LARGE SCALE GENOMIC DNA]</scope>
    <source>
        <strain evidence="2 3">DSM 10105</strain>
    </source>
</reference>
<dbReference type="Pfam" id="PF13347">
    <property type="entry name" value="MFS_2"/>
    <property type="match status" value="1"/>
</dbReference>
<accession>E6K0R7</accession>
<feature type="transmembrane region" description="Helical" evidence="1">
    <location>
        <begin position="14"/>
        <end position="38"/>
    </location>
</feature>
<dbReference type="KEGG" id="pdo:PSDT_1193"/>
<proteinExistence type="predicted"/>
<feature type="transmembrane region" description="Helical" evidence="1">
    <location>
        <begin position="50"/>
        <end position="72"/>
    </location>
</feature>
<dbReference type="PATRIC" id="fig|864564.6.peg.1309"/>
<keyword evidence="1" id="KW-0812">Transmembrane</keyword>
<protein>
    <submittedName>
        <fullName evidence="2">Uncharacterized protein</fullName>
    </submittedName>
</protein>
<organism evidence="2 3">
    <name type="scientific">Parascardovia denticolens DSM 10105 = JCM 12538</name>
    <dbReference type="NCBI Taxonomy" id="864564"/>
    <lineage>
        <taxon>Bacteria</taxon>
        <taxon>Bacillati</taxon>
        <taxon>Actinomycetota</taxon>
        <taxon>Actinomycetes</taxon>
        <taxon>Bifidobacteriales</taxon>
        <taxon>Bifidobacteriaceae</taxon>
        <taxon>Parascardovia</taxon>
    </lineage>
</organism>
<name>E6K0R7_PARDN</name>
<comment type="caution">
    <text evidence="2">The sequence shown here is derived from an EMBL/GenBank/DDBJ whole genome shotgun (WGS) entry which is preliminary data.</text>
</comment>
<dbReference type="RefSeq" id="WP_006290205.1">
    <property type="nucleotide sequence ID" value="NZ_AP012333.1"/>
</dbReference>
<dbReference type="HOGENOM" id="CLU_2118703_0_0_11"/>
<keyword evidence="1" id="KW-1133">Transmembrane helix</keyword>
<evidence type="ECO:0000313" key="3">
    <source>
        <dbReference type="Proteomes" id="UP000004946"/>
    </source>
</evidence>
<keyword evidence="3" id="KW-1185">Reference proteome</keyword>
<dbReference type="Proteomes" id="UP000004946">
    <property type="component" value="Chromosome"/>
</dbReference>
<dbReference type="AlphaFoldDB" id="E6K0R7"/>
<dbReference type="eggNOG" id="COG2211">
    <property type="taxonomic scope" value="Bacteria"/>
</dbReference>
<gene>
    <name evidence="2" type="ORF">HMPREF0620_0403</name>
</gene>
<keyword evidence="1" id="KW-0472">Membrane</keyword>